<feature type="non-terminal residue" evidence="1">
    <location>
        <position position="89"/>
    </location>
</feature>
<dbReference type="OrthoDB" id="5422795at2759"/>
<dbReference type="AlphaFoldDB" id="A0A2I2EY60"/>
<dbReference type="InterPro" id="IPR043129">
    <property type="entry name" value="ATPase_NBD"/>
</dbReference>
<reference evidence="1 2" key="1">
    <citation type="submission" date="2017-12" db="EMBL/GenBank/DDBJ databases">
        <authorList>
            <consortium name="DOE Joint Genome Institute"/>
            <person name="Haridas S."/>
            <person name="Kjaerbolling I."/>
            <person name="Vesth T.C."/>
            <person name="Frisvad J.C."/>
            <person name="Nybo J.L."/>
            <person name="Theobald S."/>
            <person name="Kuo A."/>
            <person name="Bowyer P."/>
            <person name="Matsuda Y."/>
            <person name="Mondo S."/>
            <person name="Lyhne E.K."/>
            <person name="Kogle M.E."/>
            <person name="Clum A."/>
            <person name="Lipzen A."/>
            <person name="Salamov A."/>
            <person name="Ngan C.Y."/>
            <person name="Daum C."/>
            <person name="Chiniquy J."/>
            <person name="Barry K."/>
            <person name="LaButti K."/>
            <person name="Simmons B.A."/>
            <person name="Magnuson J.K."/>
            <person name="Mortensen U.H."/>
            <person name="Larsen T.O."/>
            <person name="Grigoriev I.V."/>
            <person name="Baker S.E."/>
            <person name="Andersen M.R."/>
            <person name="Nordberg H.P."/>
            <person name="Cantor M.N."/>
            <person name="Hua S.X."/>
        </authorList>
    </citation>
    <scope>NUCLEOTIDE SEQUENCE [LARGE SCALE GENOMIC DNA]</scope>
    <source>
        <strain evidence="1 2">CBS 102.13</strain>
    </source>
</reference>
<accession>A0A2I2EY60</accession>
<proteinExistence type="predicted"/>
<dbReference type="SUPFAM" id="SSF53067">
    <property type="entry name" value="Actin-like ATPase domain"/>
    <property type="match status" value="1"/>
</dbReference>
<dbReference type="EMBL" id="KZ559213">
    <property type="protein sequence ID" value="PLB33327.1"/>
    <property type="molecule type" value="Genomic_DNA"/>
</dbReference>
<keyword evidence="2" id="KW-1185">Reference proteome</keyword>
<dbReference type="GeneID" id="36524217"/>
<evidence type="ECO:0000313" key="1">
    <source>
        <dbReference type="EMBL" id="PLB33327.1"/>
    </source>
</evidence>
<dbReference type="STRING" id="41067.A0A2I2EY60"/>
<dbReference type="Gene3D" id="3.30.420.40">
    <property type="match status" value="1"/>
</dbReference>
<dbReference type="Proteomes" id="UP000234585">
    <property type="component" value="Unassembled WGS sequence"/>
</dbReference>
<sequence>MRNPFDMTDMSDSVVEDDYEPNIDIHAYQSNDGNRSLLQNERARGDLKERFIGAIDTGTTSSRFIIFDCTGVPVAKYQNEFRQIHSQSG</sequence>
<name>A0A2I2EY60_ASPCN</name>
<protein>
    <recommendedName>
        <fullName evidence="3">Carbohydrate kinase FGGY N-terminal domain-containing protein</fullName>
    </recommendedName>
</protein>
<evidence type="ECO:0000313" key="2">
    <source>
        <dbReference type="Proteomes" id="UP000234585"/>
    </source>
</evidence>
<evidence type="ECO:0008006" key="3">
    <source>
        <dbReference type="Google" id="ProtNLM"/>
    </source>
</evidence>
<gene>
    <name evidence="1" type="ORF">BDW47DRAFT_130056</name>
</gene>
<dbReference type="RefSeq" id="XP_024667339.1">
    <property type="nucleotide sequence ID" value="XM_024817057.1"/>
</dbReference>
<organism evidence="1 2">
    <name type="scientific">Aspergillus candidus</name>
    <dbReference type="NCBI Taxonomy" id="41067"/>
    <lineage>
        <taxon>Eukaryota</taxon>
        <taxon>Fungi</taxon>
        <taxon>Dikarya</taxon>
        <taxon>Ascomycota</taxon>
        <taxon>Pezizomycotina</taxon>
        <taxon>Eurotiomycetes</taxon>
        <taxon>Eurotiomycetidae</taxon>
        <taxon>Eurotiales</taxon>
        <taxon>Aspergillaceae</taxon>
        <taxon>Aspergillus</taxon>
        <taxon>Aspergillus subgen. Circumdati</taxon>
    </lineage>
</organism>